<feature type="transmembrane region" description="Helical" evidence="1">
    <location>
        <begin position="152"/>
        <end position="170"/>
    </location>
</feature>
<sequence>MTIASRYLRPRLWTFAIAAGGVLAFYMAGLPLPFLLGPMFACLGAALIGARLEGPGVAGTVFRTVLGVAAGAAFTPDIIAQVPDMLRSLALVPVFVGLIALTAYPLLHNVFGYDHVTSYYGAMPGGLQDMVVYGEEAGADMRVLSLIHATRVLLLVSLAPFALAHIWGVDLTASPGAPARDIPIHEIALMIAAAIGGWQIAKRVGLFGASIIGPLIATACLSLAGLITHRPPAEMVWAAQFFIGVGVGARYAGVTFGELRRTVLAGATNGMLLAAVSSVFIAGVVMLGIAPGLDAFLAFLPGGQGEMVVLSIVAGADLTYVVLHHVFRLVLVITLAPLAIRWIRRR</sequence>
<feature type="transmembrane region" description="Helical" evidence="1">
    <location>
        <begin position="320"/>
        <end position="340"/>
    </location>
</feature>
<feature type="transmembrane region" description="Helical" evidence="1">
    <location>
        <begin position="88"/>
        <end position="107"/>
    </location>
</feature>
<comment type="caution">
    <text evidence="2">The sequence shown here is derived from an EMBL/GenBank/DDBJ whole genome shotgun (WGS) entry which is preliminary data.</text>
</comment>
<proteinExistence type="predicted"/>
<feature type="transmembrane region" description="Helical" evidence="1">
    <location>
        <begin position="206"/>
        <end position="227"/>
    </location>
</feature>
<feature type="transmembrane region" description="Helical" evidence="1">
    <location>
        <begin position="239"/>
        <end position="259"/>
    </location>
</feature>
<evidence type="ECO:0000256" key="1">
    <source>
        <dbReference type="SAM" id="Phobius"/>
    </source>
</evidence>
<evidence type="ECO:0000313" key="2">
    <source>
        <dbReference type="EMBL" id="MFD0981898.1"/>
    </source>
</evidence>
<keyword evidence="3" id="KW-1185">Reference proteome</keyword>
<feature type="transmembrane region" description="Helical" evidence="1">
    <location>
        <begin position="182"/>
        <end position="201"/>
    </location>
</feature>
<dbReference type="PANTHER" id="PTHR38457">
    <property type="entry name" value="REGULATOR ABRB-RELATED"/>
    <property type="match status" value="1"/>
</dbReference>
<name>A0ABW3IVR1_9RHOB</name>
<protein>
    <submittedName>
        <fullName evidence="2">AbrB family transcriptional regulator</fullName>
    </submittedName>
</protein>
<evidence type="ECO:0000313" key="3">
    <source>
        <dbReference type="Proteomes" id="UP001597108"/>
    </source>
</evidence>
<dbReference type="PIRSF" id="PIRSF038991">
    <property type="entry name" value="Protein_AbrB"/>
    <property type="match status" value="1"/>
</dbReference>
<reference evidence="3" key="1">
    <citation type="journal article" date="2019" name="Int. J. Syst. Evol. Microbiol.">
        <title>The Global Catalogue of Microorganisms (GCM) 10K type strain sequencing project: providing services to taxonomists for standard genome sequencing and annotation.</title>
        <authorList>
            <consortium name="The Broad Institute Genomics Platform"/>
            <consortium name="The Broad Institute Genome Sequencing Center for Infectious Disease"/>
            <person name="Wu L."/>
            <person name="Ma J."/>
        </authorList>
    </citation>
    <scope>NUCLEOTIDE SEQUENCE [LARGE SCALE GENOMIC DNA]</scope>
    <source>
        <strain evidence="3">CCUG 60524</strain>
    </source>
</reference>
<dbReference type="EMBL" id="JBHTJT010000049">
    <property type="protein sequence ID" value="MFD0981898.1"/>
    <property type="molecule type" value="Genomic_DNA"/>
</dbReference>
<keyword evidence="1" id="KW-0812">Transmembrane</keyword>
<dbReference type="Pfam" id="PF05145">
    <property type="entry name" value="AbrB"/>
    <property type="match status" value="1"/>
</dbReference>
<keyword evidence="1" id="KW-0472">Membrane</keyword>
<feature type="transmembrane region" description="Helical" evidence="1">
    <location>
        <begin position="271"/>
        <end position="300"/>
    </location>
</feature>
<dbReference type="Proteomes" id="UP001597108">
    <property type="component" value="Unassembled WGS sequence"/>
</dbReference>
<accession>A0ABW3IVR1</accession>
<keyword evidence="1" id="KW-1133">Transmembrane helix</keyword>
<feature type="transmembrane region" description="Helical" evidence="1">
    <location>
        <begin position="12"/>
        <end position="28"/>
    </location>
</feature>
<organism evidence="2 3">
    <name type="scientific">Tropicimonas aquimaris</name>
    <dbReference type="NCBI Taxonomy" id="914152"/>
    <lineage>
        <taxon>Bacteria</taxon>
        <taxon>Pseudomonadati</taxon>
        <taxon>Pseudomonadota</taxon>
        <taxon>Alphaproteobacteria</taxon>
        <taxon>Rhodobacterales</taxon>
        <taxon>Roseobacteraceae</taxon>
        <taxon>Tropicimonas</taxon>
    </lineage>
</organism>
<dbReference type="RefSeq" id="WP_386077194.1">
    <property type="nucleotide sequence ID" value="NZ_JBHTJT010000049.1"/>
</dbReference>
<gene>
    <name evidence="2" type="ORF">ACFQ2S_19880</name>
</gene>
<dbReference type="PANTHER" id="PTHR38457:SF1">
    <property type="entry name" value="REGULATOR ABRB-RELATED"/>
    <property type="match status" value="1"/>
</dbReference>
<dbReference type="InterPro" id="IPR007820">
    <property type="entry name" value="AbrB_fam"/>
</dbReference>